<dbReference type="RefSeq" id="WP_088978638.1">
    <property type="nucleotide sequence ID" value="NZ_LT607753.1"/>
</dbReference>
<dbReference type="Pfam" id="PF04149">
    <property type="entry name" value="DUF397"/>
    <property type="match status" value="1"/>
</dbReference>
<dbReference type="OrthoDB" id="4558943at2"/>
<dbReference type="Proteomes" id="UP000198215">
    <property type="component" value="Chromosome I"/>
</dbReference>
<keyword evidence="4" id="KW-1185">Reference proteome</keyword>
<organism evidence="3 4">
    <name type="scientific">Micromonospora coxensis</name>
    <dbReference type="NCBI Taxonomy" id="356852"/>
    <lineage>
        <taxon>Bacteria</taxon>
        <taxon>Bacillati</taxon>
        <taxon>Actinomycetota</taxon>
        <taxon>Actinomycetes</taxon>
        <taxon>Micromonosporales</taxon>
        <taxon>Micromonosporaceae</taxon>
        <taxon>Micromonospora</taxon>
    </lineage>
</organism>
<dbReference type="AlphaFoldDB" id="A0A1C5JVY1"/>
<proteinExistence type="predicted"/>
<dbReference type="EMBL" id="LT607753">
    <property type="protein sequence ID" value="SCG74742.1"/>
    <property type="molecule type" value="Genomic_DNA"/>
</dbReference>
<evidence type="ECO:0000259" key="2">
    <source>
        <dbReference type="Pfam" id="PF04149"/>
    </source>
</evidence>
<name>A0A1C5JVY1_9ACTN</name>
<sequence>MQQPENGVPVTQLPPLRWRKSRRSNPSGNCVELAALPGGAGIAVRNSRHPEGPALIYTVAEIAAFVRGARDGDFDDLIH</sequence>
<accession>A0A1C5JVY1</accession>
<evidence type="ECO:0000313" key="3">
    <source>
        <dbReference type="EMBL" id="SCG74742.1"/>
    </source>
</evidence>
<protein>
    <recommendedName>
        <fullName evidence="2">DUF397 domain-containing protein</fullName>
    </recommendedName>
</protein>
<evidence type="ECO:0000313" key="4">
    <source>
        <dbReference type="Proteomes" id="UP000198215"/>
    </source>
</evidence>
<dbReference type="InterPro" id="IPR007278">
    <property type="entry name" value="DUF397"/>
</dbReference>
<feature type="domain" description="DUF397" evidence="2">
    <location>
        <begin position="16"/>
        <end position="70"/>
    </location>
</feature>
<gene>
    <name evidence="3" type="ORF">GA0070614_5516</name>
</gene>
<feature type="region of interest" description="Disordered" evidence="1">
    <location>
        <begin position="1"/>
        <end position="27"/>
    </location>
</feature>
<evidence type="ECO:0000256" key="1">
    <source>
        <dbReference type="SAM" id="MobiDB-lite"/>
    </source>
</evidence>
<reference evidence="4" key="1">
    <citation type="submission" date="2016-06" db="EMBL/GenBank/DDBJ databases">
        <authorList>
            <person name="Varghese N."/>
            <person name="Submissions Spin"/>
        </authorList>
    </citation>
    <scope>NUCLEOTIDE SEQUENCE [LARGE SCALE GENOMIC DNA]</scope>
    <source>
        <strain evidence="4">DSM 45161</strain>
    </source>
</reference>